<dbReference type="Proteomes" id="UP000001075">
    <property type="component" value="Unassembled WGS sequence"/>
</dbReference>
<protein>
    <submittedName>
        <fullName evidence="1">Uncharacterized protein</fullName>
    </submittedName>
</protein>
<reference evidence="2" key="1">
    <citation type="journal article" date="2011" name="Nat. Biotechnol.">
        <title>The genomic sequence of the Chinese hamster ovary (CHO)-K1 cell line.</title>
        <authorList>
            <person name="Xu X."/>
            <person name="Nagarajan H."/>
            <person name="Lewis N.E."/>
            <person name="Pan S."/>
            <person name="Cai Z."/>
            <person name="Liu X."/>
            <person name="Chen W."/>
            <person name="Xie M."/>
            <person name="Wang W."/>
            <person name="Hammond S."/>
            <person name="Andersen M.R."/>
            <person name="Neff N."/>
            <person name="Passarelli B."/>
            <person name="Koh W."/>
            <person name="Fan H.C."/>
            <person name="Wang J."/>
            <person name="Gui Y."/>
            <person name="Lee K.H."/>
            <person name="Betenbaugh M.J."/>
            <person name="Quake S.R."/>
            <person name="Famili I."/>
            <person name="Palsson B.O."/>
            <person name="Wang J."/>
        </authorList>
    </citation>
    <scope>NUCLEOTIDE SEQUENCE [LARGE SCALE GENOMIC DNA]</scope>
    <source>
        <strain evidence="2">CHO K1 cell line</strain>
    </source>
</reference>
<dbReference type="InParanoid" id="G3HYD3"/>
<evidence type="ECO:0000313" key="1">
    <source>
        <dbReference type="EMBL" id="EGW13450.1"/>
    </source>
</evidence>
<evidence type="ECO:0000313" key="2">
    <source>
        <dbReference type="Proteomes" id="UP000001075"/>
    </source>
</evidence>
<gene>
    <name evidence="1" type="ORF">I79_016058</name>
</gene>
<accession>G3HYD3</accession>
<dbReference type="AlphaFoldDB" id="G3HYD3"/>
<dbReference type="EMBL" id="JH000920">
    <property type="protein sequence ID" value="EGW13450.1"/>
    <property type="molecule type" value="Genomic_DNA"/>
</dbReference>
<organism evidence="1 2">
    <name type="scientific">Cricetulus griseus</name>
    <name type="common">Chinese hamster</name>
    <name type="synonym">Cricetulus barabensis griseus</name>
    <dbReference type="NCBI Taxonomy" id="10029"/>
    <lineage>
        <taxon>Eukaryota</taxon>
        <taxon>Metazoa</taxon>
        <taxon>Chordata</taxon>
        <taxon>Craniata</taxon>
        <taxon>Vertebrata</taxon>
        <taxon>Euteleostomi</taxon>
        <taxon>Mammalia</taxon>
        <taxon>Eutheria</taxon>
        <taxon>Euarchontoglires</taxon>
        <taxon>Glires</taxon>
        <taxon>Rodentia</taxon>
        <taxon>Myomorpha</taxon>
        <taxon>Muroidea</taxon>
        <taxon>Cricetidae</taxon>
        <taxon>Cricetinae</taxon>
        <taxon>Cricetulus</taxon>
    </lineage>
</organism>
<sequence length="68" mass="7303">MGCTLLQAGIELYQIFEVDFDFTKIEDHCSPLTLSSALPAEPRQLLSNAVLSKWGSSVRAGAVSCISS</sequence>
<proteinExistence type="predicted"/>
<name>G3HYD3_CRIGR</name>